<dbReference type="RefSeq" id="WP_000159874.1">
    <property type="nucleotide sequence ID" value="NC_012473.1"/>
</dbReference>
<proteinExistence type="predicted"/>
<protein>
    <submittedName>
        <fullName evidence="1">Uncharacterized protein</fullName>
    </submittedName>
</protein>
<evidence type="ECO:0000313" key="2">
    <source>
        <dbReference type="Proteomes" id="UP000002210"/>
    </source>
</evidence>
<dbReference type="PATRIC" id="fig|572264.18.peg.5613"/>
<organism evidence="1 2">
    <name type="scientific">Bacillus cereus (strain 03BB102)</name>
    <dbReference type="NCBI Taxonomy" id="572264"/>
    <lineage>
        <taxon>Bacteria</taxon>
        <taxon>Bacillati</taxon>
        <taxon>Bacillota</taxon>
        <taxon>Bacilli</taxon>
        <taxon>Bacillales</taxon>
        <taxon>Bacillaceae</taxon>
        <taxon>Bacillus</taxon>
        <taxon>Bacillus cereus group</taxon>
    </lineage>
</organism>
<sequence>MTKEVFQICLDSTIIEILRDKVNEQQNITINKKDGEQRAWDKICAIMDRLDDTVDYLNGIKLNTGRYSRSAFDFYDFLNNASVVVDCIKQLAKIFDVPDEKIKKSTNIFNQLGKDEQGTDERYFEYIRSLCSVHPIETSRHKRYQDNKFECSPYVMWNNELISYDDDSDIYAVVYTNKDGDSFKRVKIYISQIFEYIETRVEFVKDITGEIDQYQKAIIAGFKQKTIKQESEFDTYIEYLKNLDKELNNRFGSERIYTFDYIIKLFELKLSNFENQHKMNLYLNTLKYALKFEHNSMQSMSYEGFENNGLIYAKNNLETSLYIELHSPNSRSSERRKYSYNLEKIYYLSYDSGENNKEWAYRQLKGAHSLLEKYVTFQGAQSDFEHYALVQLALYFDCLENKCLLNKNIPNDLKYRRSLLSNEEWKELVSYK</sequence>
<evidence type="ECO:0000313" key="1">
    <source>
        <dbReference type="EMBL" id="ACO25726.1"/>
    </source>
</evidence>
<geneLocation type="plasmid" evidence="1 2">
    <name>p03BB102_179</name>
</geneLocation>
<dbReference type="EMBL" id="CP001406">
    <property type="protein sequence ID" value="ACO25726.1"/>
    <property type="molecule type" value="Genomic_DNA"/>
</dbReference>
<accession>A0A125Y9Y6</accession>
<dbReference type="Proteomes" id="UP000002210">
    <property type="component" value="Plasmid p03BB102_179"/>
</dbReference>
<name>A0A125Y9Y6_BACC3</name>
<dbReference type="AlphaFoldDB" id="A0A125Y9Y6"/>
<keyword evidence="1" id="KW-0614">Plasmid</keyword>
<reference evidence="1 2" key="1">
    <citation type="submission" date="2009-02" db="EMBL/GenBank/DDBJ databases">
        <title>Genome sequence of Bacillus cereus 03BB102.</title>
        <authorList>
            <person name="Dodson R.J."/>
            <person name="Jackson P."/>
            <person name="Munk A.C."/>
            <person name="Brettin T."/>
            <person name="Bruce D."/>
            <person name="Detter C."/>
            <person name="Tapia R."/>
            <person name="Han C."/>
            <person name="Sutton G."/>
            <person name="Sims D."/>
        </authorList>
    </citation>
    <scope>NUCLEOTIDE SEQUENCE [LARGE SCALE GENOMIC DNA]</scope>
    <source>
        <strain evidence="1 2">03BB102</strain>
        <plasmid evidence="2">Plasmid p03BB102_179</plasmid>
    </source>
</reference>
<dbReference type="KEGG" id="bcx:BCA_A0025"/>
<gene>
    <name evidence="1" type="ordered locus">BCA_A0025</name>
</gene>